<sequence length="280" mass="32078">MLAFKLFHQKGKIELPLSLYSCGLHDQHEIHRPIGYPTFQCMICFDGVGTFRFENGVSVMMQKGDILFIPGKQAHHYAPAAERWTLGYTGIEGSLVEPLIHTLKLPVMRTFSIGEENLDQVEAALTRLWNGNELHERDADHHASSEMYGLLTSIAAMIQTESKPSGDRYLTGVNELMRKAVYYMEQHYMEDLSIANIADTVGYSKQHFQRKFKETHSVNPSEYLQRLRLLKGAQLLAEQSELSVGEIATRVGMEFNYFVRLFKREHGITPAQYRLTRAYE</sequence>
<proteinExistence type="predicted"/>
<reference evidence="1" key="1">
    <citation type="submission" date="2024-03" db="EMBL/GenBank/DDBJ databases">
        <title>Whole genome sequecning of epiphytes from Marcgravia umbellata leaves.</title>
        <authorList>
            <person name="Kumar G."/>
            <person name="Savka M.A."/>
        </authorList>
    </citation>
    <scope>NUCLEOTIDE SEQUENCE</scope>
    <source>
        <strain evidence="1">RIT_BL5</strain>
    </source>
</reference>
<dbReference type="Proteomes" id="UP001380953">
    <property type="component" value="Unassembled WGS sequence"/>
</dbReference>
<dbReference type="EMBL" id="JBBKAR010000039">
    <property type="protein sequence ID" value="MEJ8305130.1"/>
    <property type="molecule type" value="Genomic_DNA"/>
</dbReference>
<name>A0ACC6PDW5_9BACL</name>
<accession>A0ACC6PDW5</accession>
<protein>
    <submittedName>
        <fullName evidence="1">AraC family transcriptional regulator</fullName>
    </submittedName>
</protein>
<gene>
    <name evidence="1" type="ORF">WKI47_14590</name>
</gene>
<comment type="caution">
    <text evidence="1">The sequence shown here is derived from an EMBL/GenBank/DDBJ whole genome shotgun (WGS) entry which is preliminary data.</text>
</comment>
<evidence type="ECO:0000313" key="1">
    <source>
        <dbReference type="EMBL" id="MEJ8305130.1"/>
    </source>
</evidence>
<evidence type="ECO:0000313" key="2">
    <source>
        <dbReference type="Proteomes" id="UP001380953"/>
    </source>
</evidence>
<organism evidence="1 2">
    <name type="scientific">Saccharibacillus sacchari</name>
    <dbReference type="NCBI Taxonomy" id="456493"/>
    <lineage>
        <taxon>Bacteria</taxon>
        <taxon>Bacillati</taxon>
        <taxon>Bacillota</taxon>
        <taxon>Bacilli</taxon>
        <taxon>Bacillales</taxon>
        <taxon>Paenibacillaceae</taxon>
        <taxon>Saccharibacillus</taxon>
    </lineage>
</organism>
<keyword evidence="2" id="KW-1185">Reference proteome</keyword>